<dbReference type="AlphaFoldDB" id="C3XS85"/>
<keyword evidence="1" id="KW-0472">Membrane</keyword>
<accession>C3XS85</accession>
<keyword evidence="1" id="KW-1133">Transmembrane helix</keyword>
<gene>
    <name evidence="2" type="ORF">BRAFLDRAFT_89973</name>
</gene>
<protein>
    <submittedName>
        <fullName evidence="2">Uncharacterized protein</fullName>
    </submittedName>
</protein>
<dbReference type="InParanoid" id="C3XS85"/>
<proteinExistence type="predicted"/>
<evidence type="ECO:0000313" key="2">
    <source>
        <dbReference type="EMBL" id="EEN69100.1"/>
    </source>
</evidence>
<dbReference type="EMBL" id="GG666457">
    <property type="protein sequence ID" value="EEN69100.1"/>
    <property type="molecule type" value="Genomic_DNA"/>
</dbReference>
<name>C3XS85_BRAFL</name>
<evidence type="ECO:0000256" key="1">
    <source>
        <dbReference type="SAM" id="Phobius"/>
    </source>
</evidence>
<organism>
    <name type="scientific">Branchiostoma floridae</name>
    <name type="common">Florida lancelet</name>
    <name type="synonym">Amphioxus</name>
    <dbReference type="NCBI Taxonomy" id="7739"/>
    <lineage>
        <taxon>Eukaryota</taxon>
        <taxon>Metazoa</taxon>
        <taxon>Chordata</taxon>
        <taxon>Cephalochordata</taxon>
        <taxon>Leptocardii</taxon>
        <taxon>Amphioxiformes</taxon>
        <taxon>Branchiostomatidae</taxon>
        <taxon>Branchiostoma</taxon>
    </lineage>
</organism>
<feature type="transmembrane region" description="Helical" evidence="1">
    <location>
        <begin position="260"/>
        <end position="285"/>
    </location>
</feature>
<keyword evidence="1" id="KW-0812">Transmembrane</keyword>
<reference evidence="2" key="1">
    <citation type="journal article" date="2008" name="Nature">
        <title>The amphioxus genome and the evolution of the chordate karyotype.</title>
        <authorList>
            <consortium name="US DOE Joint Genome Institute (JGI-PGF)"/>
            <person name="Putnam N.H."/>
            <person name="Butts T."/>
            <person name="Ferrier D.E.K."/>
            <person name="Furlong R.F."/>
            <person name="Hellsten U."/>
            <person name="Kawashima T."/>
            <person name="Robinson-Rechavi M."/>
            <person name="Shoguchi E."/>
            <person name="Terry A."/>
            <person name="Yu J.-K."/>
            <person name="Benito-Gutierrez E.L."/>
            <person name="Dubchak I."/>
            <person name="Garcia-Fernandez J."/>
            <person name="Gibson-Brown J.J."/>
            <person name="Grigoriev I.V."/>
            <person name="Horton A.C."/>
            <person name="de Jong P.J."/>
            <person name="Jurka J."/>
            <person name="Kapitonov V.V."/>
            <person name="Kohara Y."/>
            <person name="Kuroki Y."/>
            <person name="Lindquist E."/>
            <person name="Lucas S."/>
            <person name="Osoegawa K."/>
            <person name="Pennacchio L.A."/>
            <person name="Salamov A.A."/>
            <person name="Satou Y."/>
            <person name="Sauka-Spengler T."/>
            <person name="Schmutz J."/>
            <person name="Shin-I T."/>
            <person name="Toyoda A."/>
            <person name="Bronner-Fraser M."/>
            <person name="Fujiyama A."/>
            <person name="Holland L.Z."/>
            <person name="Holland P.W.H."/>
            <person name="Satoh N."/>
            <person name="Rokhsar D.S."/>
        </authorList>
    </citation>
    <scope>NUCLEOTIDE SEQUENCE [LARGE SCALE GENOMIC DNA]</scope>
    <source>
        <strain evidence="2">S238N-H82</strain>
        <tissue evidence="2">Testes</tissue>
    </source>
</reference>
<sequence length="340" mass="37989">MRDYVVAVDAELNETRPLADASSDVTYPVTKYQVSPDRKPSSAGEYLFPPARFTICNGMRACAFSVTVKDNIAPQLVHCPFSYHHLQGDRCRDVNVYGYYSTSEMTSWFRDNVGIKEVHFCPPLRPPKFGALVCHEDQPEKKCILFCTEGKLHTKPNIFRCDMSEPSPTWIGAHGTTVDRVNCKDNSRHELQFTVNTTCTPDDEAFYNEVQQTLSDTKGEHHLCYNVSDVDCDITVTCANYSNQGDDKPPKAEINEKSKLPLASVIAAASVLCVVAIVITFIIIIKKKKKAPVADAYRSQDLEPDPVVPGDSVKCSKALKNKGQRDKFLPSMEEQLVKIE</sequence>